<accession>A0ABD3ES68</accession>
<sequence>MCCLLLTENLRDYTEGCRKFLEFLRAKADASTGFPNVKLSTNWRENISTSGTDGFKRVGQQSVKMLLHTNDAVTSQNWVIAKVDTEVLPTQCYHVEIQWLVCRSSLVDDLVTGMSRRAKQLGLELQRVTENGISSNLDLHPLNCPIFLKIDDASERGMVEKALIERFDFCCEALHPIPFTHLNHNAEYAILAQEPRPPRARRMISYYRQYVHRSLACFARMTQTGLVWISNQKVHDDEIQPIFDELRHCIESLQVARSALLGVLDDMFEPAVAATVPSPLPVKIGEDLLQTQQAFGATSTEGDSAGIDKKLKVNTSASVSTSSCSEEEKENSPEAINVVVRTAVNVDSKRGSPAGAAVAAERGASCVAEQPDPSAADGSPSAVGAP</sequence>
<evidence type="ECO:0000256" key="1">
    <source>
        <dbReference type="SAM" id="MobiDB-lite"/>
    </source>
</evidence>
<evidence type="ECO:0000313" key="3">
    <source>
        <dbReference type="Proteomes" id="UP001632037"/>
    </source>
</evidence>
<name>A0ABD3ES68_9STRA</name>
<keyword evidence="3" id="KW-1185">Reference proteome</keyword>
<dbReference type="AlphaFoldDB" id="A0ABD3ES68"/>
<proteinExistence type="predicted"/>
<gene>
    <name evidence="2" type="ORF">V7S43_017823</name>
</gene>
<dbReference type="PANTHER" id="PTHR13179:SF8">
    <property type="entry name" value="GATOR COMPLEX PROTEIN DEPDC5"/>
    <property type="match status" value="1"/>
</dbReference>
<reference evidence="2 3" key="1">
    <citation type="submission" date="2024-09" db="EMBL/GenBank/DDBJ databases">
        <title>Genome sequencing and assembly of Phytophthora oleae, isolate VK10A, causative agent of rot of olive drupes.</title>
        <authorList>
            <person name="Conti Taguali S."/>
            <person name="Riolo M."/>
            <person name="La Spada F."/>
            <person name="Cacciola S.O."/>
            <person name="Dionisio G."/>
        </authorList>
    </citation>
    <scope>NUCLEOTIDE SEQUENCE [LARGE SCALE GENOMIC DNA]</scope>
    <source>
        <strain evidence="2 3">VK10A</strain>
    </source>
</reference>
<dbReference type="InterPro" id="IPR027244">
    <property type="entry name" value="IML1"/>
</dbReference>
<comment type="caution">
    <text evidence="2">The sequence shown here is derived from an EMBL/GenBank/DDBJ whole genome shotgun (WGS) entry which is preliminary data.</text>
</comment>
<evidence type="ECO:0000313" key="2">
    <source>
        <dbReference type="EMBL" id="KAL3657315.1"/>
    </source>
</evidence>
<protein>
    <submittedName>
        <fullName evidence="2">Uncharacterized protein</fullName>
    </submittedName>
</protein>
<feature type="region of interest" description="Disordered" evidence="1">
    <location>
        <begin position="362"/>
        <end position="386"/>
    </location>
</feature>
<organism evidence="2 3">
    <name type="scientific">Phytophthora oleae</name>
    <dbReference type="NCBI Taxonomy" id="2107226"/>
    <lineage>
        <taxon>Eukaryota</taxon>
        <taxon>Sar</taxon>
        <taxon>Stramenopiles</taxon>
        <taxon>Oomycota</taxon>
        <taxon>Peronosporomycetes</taxon>
        <taxon>Peronosporales</taxon>
        <taxon>Peronosporaceae</taxon>
        <taxon>Phytophthora</taxon>
    </lineage>
</organism>
<dbReference type="EMBL" id="JBIMZQ010000066">
    <property type="protein sequence ID" value="KAL3657315.1"/>
    <property type="molecule type" value="Genomic_DNA"/>
</dbReference>
<dbReference type="Proteomes" id="UP001632037">
    <property type="component" value="Unassembled WGS sequence"/>
</dbReference>
<dbReference type="PANTHER" id="PTHR13179">
    <property type="entry name" value="DEP DOMAIN CONTAINING PROTEIN 5"/>
    <property type="match status" value="1"/>
</dbReference>